<accession>A0AAW2KNB8</accession>
<evidence type="ECO:0000256" key="9">
    <source>
        <dbReference type="ARBA" id="ARBA00023004"/>
    </source>
</evidence>
<gene>
    <name evidence="13" type="ORF">Scaly_2965800</name>
</gene>
<dbReference type="PANTHER" id="PTHR47955:SF22">
    <property type="entry name" value="CYTOCHROME P450 83B1-LIKE"/>
    <property type="match status" value="1"/>
</dbReference>
<feature type="signal peptide" evidence="12">
    <location>
        <begin position="1"/>
        <end position="17"/>
    </location>
</feature>
<evidence type="ECO:0000256" key="3">
    <source>
        <dbReference type="ARBA" id="ARBA00010617"/>
    </source>
</evidence>
<evidence type="ECO:0000256" key="7">
    <source>
        <dbReference type="ARBA" id="ARBA00022989"/>
    </source>
</evidence>
<evidence type="ECO:0000256" key="2">
    <source>
        <dbReference type="ARBA" id="ARBA00004167"/>
    </source>
</evidence>
<evidence type="ECO:0000256" key="1">
    <source>
        <dbReference type="ARBA" id="ARBA00001971"/>
    </source>
</evidence>
<dbReference type="Gene3D" id="1.10.630.10">
    <property type="entry name" value="Cytochrome P450"/>
    <property type="match status" value="1"/>
</dbReference>
<keyword evidence="5" id="KW-0812">Transmembrane</keyword>
<name>A0AAW2KNB8_9LAMI</name>
<proteinExistence type="inferred from homology"/>
<comment type="cofactor">
    <cofactor evidence="1">
        <name>heme</name>
        <dbReference type="ChEBI" id="CHEBI:30413"/>
    </cofactor>
</comment>
<dbReference type="PRINTS" id="PR00463">
    <property type="entry name" value="EP450I"/>
</dbReference>
<evidence type="ECO:0000256" key="4">
    <source>
        <dbReference type="ARBA" id="ARBA00022617"/>
    </source>
</evidence>
<comment type="similarity">
    <text evidence="3">Belongs to the cytochrome P450 family.</text>
</comment>
<keyword evidence="8" id="KW-0560">Oxidoreductase</keyword>
<evidence type="ECO:0000256" key="12">
    <source>
        <dbReference type="SAM" id="SignalP"/>
    </source>
</evidence>
<dbReference type="GO" id="GO:0016020">
    <property type="term" value="C:membrane"/>
    <property type="evidence" value="ECO:0007669"/>
    <property type="project" value="UniProtKB-SubCell"/>
</dbReference>
<dbReference type="PANTHER" id="PTHR47955">
    <property type="entry name" value="CYTOCHROME P450 FAMILY 71 PROTEIN"/>
    <property type="match status" value="1"/>
</dbReference>
<evidence type="ECO:0000256" key="6">
    <source>
        <dbReference type="ARBA" id="ARBA00022723"/>
    </source>
</evidence>
<dbReference type="InterPro" id="IPR036396">
    <property type="entry name" value="Cyt_P450_sf"/>
</dbReference>
<evidence type="ECO:0000256" key="10">
    <source>
        <dbReference type="ARBA" id="ARBA00023033"/>
    </source>
</evidence>
<dbReference type="SUPFAM" id="SSF48264">
    <property type="entry name" value="Cytochrome P450"/>
    <property type="match status" value="1"/>
</dbReference>
<evidence type="ECO:0000313" key="13">
    <source>
        <dbReference type="EMBL" id="KAL0307932.1"/>
    </source>
</evidence>
<dbReference type="Pfam" id="PF00067">
    <property type="entry name" value="p450"/>
    <property type="match status" value="2"/>
</dbReference>
<dbReference type="EMBL" id="JACGWM010000295">
    <property type="protein sequence ID" value="KAL0307932.1"/>
    <property type="molecule type" value="Genomic_DNA"/>
</dbReference>
<dbReference type="GO" id="GO:0004497">
    <property type="term" value="F:monooxygenase activity"/>
    <property type="evidence" value="ECO:0007669"/>
    <property type="project" value="UniProtKB-KW"/>
</dbReference>
<dbReference type="GO" id="GO:0020037">
    <property type="term" value="F:heme binding"/>
    <property type="evidence" value="ECO:0007669"/>
    <property type="project" value="InterPro"/>
</dbReference>
<keyword evidence="7" id="KW-1133">Transmembrane helix</keyword>
<reference evidence="13" key="1">
    <citation type="submission" date="2020-06" db="EMBL/GenBank/DDBJ databases">
        <authorList>
            <person name="Li T."/>
            <person name="Hu X."/>
            <person name="Zhang T."/>
            <person name="Song X."/>
            <person name="Zhang H."/>
            <person name="Dai N."/>
            <person name="Sheng W."/>
            <person name="Hou X."/>
            <person name="Wei L."/>
        </authorList>
    </citation>
    <scope>NUCLEOTIDE SEQUENCE</scope>
    <source>
        <strain evidence="13">KEN8</strain>
        <tissue evidence="13">Leaf</tissue>
    </source>
</reference>
<comment type="caution">
    <text evidence="13">The sequence shown here is derived from an EMBL/GenBank/DDBJ whole genome shotgun (WGS) entry which is preliminary data.</text>
</comment>
<evidence type="ECO:0000256" key="8">
    <source>
        <dbReference type="ARBA" id="ARBA00023002"/>
    </source>
</evidence>
<dbReference type="InterPro" id="IPR002401">
    <property type="entry name" value="Cyt_P450_E_grp-I"/>
</dbReference>
<keyword evidence="6" id="KW-0479">Metal-binding</keyword>
<reference evidence="13" key="2">
    <citation type="journal article" date="2024" name="Plant">
        <title>Genomic evolution and insights into agronomic trait innovations of Sesamum species.</title>
        <authorList>
            <person name="Miao H."/>
            <person name="Wang L."/>
            <person name="Qu L."/>
            <person name="Liu H."/>
            <person name="Sun Y."/>
            <person name="Le M."/>
            <person name="Wang Q."/>
            <person name="Wei S."/>
            <person name="Zheng Y."/>
            <person name="Lin W."/>
            <person name="Duan Y."/>
            <person name="Cao H."/>
            <person name="Xiong S."/>
            <person name="Wang X."/>
            <person name="Wei L."/>
            <person name="Li C."/>
            <person name="Ma Q."/>
            <person name="Ju M."/>
            <person name="Zhao R."/>
            <person name="Li G."/>
            <person name="Mu C."/>
            <person name="Tian Q."/>
            <person name="Mei H."/>
            <person name="Zhang T."/>
            <person name="Gao T."/>
            <person name="Zhang H."/>
        </authorList>
    </citation>
    <scope>NUCLEOTIDE SEQUENCE</scope>
    <source>
        <strain evidence="13">KEN8</strain>
    </source>
</reference>
<evidence type="ECO:0000256" key="5">
    <source>
        <dbReference type="ARBA" id="ARBA00022692"/>
    </source>
</evidence>
<dbReference type="GO" id="GO:0005506">
    <property type="term" value="F:iron ion binding"/>
    <property type="evidence" value="ECO:0007669"/>
    <property type="project" value="InterPro"/>
</dbReference>
<keyword evidence="9" id="KW-0408">Iron</keyword>
<protein>
    <submittedName>
        <fullName evidence="13">Cytochrome</fullName>
    </submittedName>
</protein>
<keyword evidence="10" id="KW-0503">Monooxygenase</keyword>
<organism evidence="13">
    <name type="scientific">Sesamum calycinum</name>
    <dbReference type="NCBI Taxonomy" id="2727403"/>
    <lineage>
        <taxon>Eukaryota</taxon>
        <taxon>Viridiplantae</taxon>
        <taxon>Streptophyta</taxon>
        <taxon>Embryophyta</taxon>
        <taxon>Tracheophyta</taxon>
        <taxon>Spermatophyta</taxon>
        <taxon>Magnoliopsida</taxon>
        <taxon>eudicotyledons</taxon>
        <taxon>Gunneridae</taxon>
        <taxon>Pentapetalae</taxon>
        <taxon>asterids</taxon>
        <taxon>lamiids</taxon>
        <taxon>Lamiales</taxon>
        <taxon>Pedaliaceae</taxon>
        <taxon>Sesamum</taxon>
    </lineage>
</organism>
<dbReference type="GO" id="GO:0016705">
    <property type="term" value="F:oxidoreductase activity, acting on paired donors, with incorporation or reduction of molecular oxygen"/>
    <property type="evidence" value="ECO:0007669"/>
    <property type="project" value="InterPro"/>
</dbReference>
<keyword evidence="4" id="KW-0349">Heme</keyword>
<keyword evidence="11" id="KW-0472">Membrane</keyword>
<sequence>MLFPFIFLLLITTLTFCLQPKQTLITLIRRNRISKKKTTKNPLGPPGLPFIGNILQFDKAKPHIYLYHLAKKYGPLAFLKHGYTPILVVSSPRMAKLVLKTHDLALCSRPLVLGQQKLAYDCIDMVFSPYNQHYKEMRKVCVLHLFSPKQVHYFRPVCEDEICRMIAKVSGLVNLSDVAMSLASNLICRVAFGRRYDEDEFEKMRLRKNCKELDVFYEQLIDEHLDPARQKSAGRQDIIDLMIQLKDQNASSLDLSWDHIKALRMNLFVAGTDTVAAAVVWAMTGLMLNPAVMKKAQTEIRQFIGEKGQVDEDDIRNLPYLKAVVLETLRLYPPAHSCSEHKYWTKIASWTGKRSSPAHRTGSLLVICYQLVLSFPYSMPPKSTQALEEAILLLSERLADLHASMDQRHESLVAAVSDLRHQFHSFPPATSPSARGRLELVQVDVHEPPTLFVDAFICSLKLRFGPSSFDNHEAMLFKLRQHDSVTDFQAEFARLCNMVVGLPPESILNCFISGLRPDIQRELAVLRPSSISQAVGLAKLIEAKNADARRSSTPARLPTPPSLPPLLLVPPPKPPFPARRLTPAEMQAHRAQGLCFNCDDKFSPATNVKLNSSSSSYPVIPTPTLYLPHLLIRIPHLRLLNRHRSSLPTPAAFLSF</sequence>
<evidence type="ECO:0000256" key="11">
    <source>
        <dbReference type="ARBA" id="ARBA00023136"/>
    </source>
</evidence>
<dbReference type="InterPro" id="IPR001128">
    <property type="entry name" value="Cyt_P450"/>
</dbReference>
<keyword evidence="12" id="KW-0732">Signal</keyword>
<feature type="chain" id="PRO_5043901387" evidence="12">
    <location>
        <begin position="18"/>
        <end position="656"/>
    </location>
</feature>
<dbReference type="AlphaFoldDB" id="A0AAW2KNB8"/>
<comment type="subcellular location">
    <subcellularLocation>
        <location evidence="2">Membrane</location>
        <topology evidence="2">Single-pass membrane protein</topology>
    </subcellularLocation>
</comment>